<dbReference type="EMBL" id="MU274924">
    <property type="protein sequence ID" value="KAI0086365.1"/>
    <property type="molecule type" value="Genomic_DNA"/>
</dbReference>
<dbReference type="Proteomes" id="UP001055072">
    <property type="component" value="Unassembled WGS sequence"/>
</dbReference>
<reference evidence="1" key="1">
    <citation type="journal article" date="2021" name="Environ. Microbiol.">
        <title>Gene family expansions and transcriptome signatures uncover fungal adaptations to wood decay.</title>
        <authorList>
            <person name="Hage H."/>
            <person name="Miyauchi S."/>
            <person name="Viragh M."/>
            <person name="Drula E."/>
            <person name="Min B."/>
            <person name="Chaduli D."/>
            <person name="Navarro D."/>
            <person name="Favel A."/>
            <person name="Norest M."/>
            <person name="Lesage-Meessen L."/>
            <person name="Balint B."/>
            <person name="Merenyi Z."/>
            <person name="de Eugenio L."/>
            <person name="Morin E."/>
            <person name="Martinez A.T."/>
            <person name="Baldrian P."/>
            <person name="Stursova M."/>
            <person name="Martinez M.J."/>
            <person name="Novotny C."/>
            <person name="Magnuson J.K."/>
            <person name="Spatafora J.W."/>
            <person name="Maurice S."/>
            <person name="Pangilinan J."/>
            <person name="Andreopoulos W."/>
            <person name="LaButti K."/>
            <person name="Hundley H."/>
            <person name="Na H."/>
            <person name="Kuo A."/>
            <person name="Barry K."/>
            <person name="Lipzen A."/>
            <person name="Henrissat B."/>
            <person name="Riley R."/>
            <person name="Ahrendt S."/>
            <person name="Nagy L.G."/>
            <person name="Grigoriev I.V."/>
            <person name="Martin F."/>
            <person name="Rosso M.N."/>
        </authorList>
    </citation>
    <scope>NUCLEOTIDE SEQUENCE</scope>
    <source>
        <strain evidence="1">CBS 384.51</strain>
    </source>
</reference>
<name>A0ACB8TWH3_9APHY</name>
<organism evidence="1 2">
    <name type="scientific">Irpex rosettiformis</name>
    <dbReference type="NCBI Taxonomy" id="378272"/>
    <lineage>
        <taxon>Eukaryota</taxon>
        <taxon>Fungi</taxon>
        <taxon>Dikarya</taxon>
        <taxon>Basidiomycota</taxon>
        <taxon>Agaricomycotina</taxon>
        <taxon>Agaricomycetes</taxon>
        <taxon>Polyporales</taxon>
        <taxon>Irpicaceae</taxon>
        <taxon>Irpex</taxon>
    </lineage>
</organism>
<protein>
    <submittedName>
        <fullName evidence="1">Uncharacterized protein</fullName>
    </submittedName>
</protein>
<accession>A0ACB8TWH3</accession>
<proteinExistence type="predicted"/>
<gene>
    <name evidence="1" type="ORF">BDY19DRAFT_1093435</name>
</gene>
<keyword evidence="2" id="KW-1185">Reference proteome</keyword>
<sequence length="272" mass="30742">MGYSWKDGIILKLANIVVYFVFLGSNIRSISFYDSVGGKLTYITPAPWSFLIWSLIHFLLLGPIVYQFTENGHRTIIEGISWRFPFVAVLNALYVHAWTRGYLITAFILSLFVSSVISHIYYIVKKHHEPSNTWDELCVHLPFSLWHGWATALVVLSAFTAFGVDASEYRAGVWTCVFVILALIFLGCTATAYAFSSPEGDLPASVVITWYLWAVFVQQWNVPILRWMVLAIAVHASLWVGSCVVAVVAKIRRGRQAILLDEEREPFAEEDA</sequence>
<evidence type="ECO:0000313" key="1">
    <source>
        <dbReference type="EMBL" id="KAI0086365.1"/>
    </source>
</evidence>
<evidence type="ECO:0000313" key="2">
    <source>
        <dbReference type="Proteomes" id="UP001055072"/>
    </source>
</evidence>
<comment type="caution">
    <text evidence="1">The sequence shown here is derived from an EMBL/GenBank/DDBJ whole genome shotgun (WGS) entry which is preliminary data.</text>
</comment>